<gene>
    <name evidence="3" type="ORF">IAB02_09745</name>
</gene>
<evidence type="ECO:0000256" key="1">
    <source>
        <dbReference type="SAM" id="SignalP"/>
    </source>
</evidence>
<feature type="chain" id="PRO_5038560068" evidence="1">
    <location>
        <begin position="26"/>
        <end position="461"/>
    </location>
</feature>
<reference evidence="3" key="2">
    <citation type="journal article" date="2021" name="PeerJ">
        <title>Extensive microbial diversity within the chicken gut microbiome revealed by metagenomics and culture.</title>
        <authorList>
            <person name="Gilroy R."/>
            <person name="Ravi A."/>
            <person name="Getino M."/>
            <person name="Pursley I."/>
            <person name="Horton D.L."/>
            <person name="Alikhan N.F."/>
            <person name="Baker D."/>
            <person name="Gharbi K."/>
            <person name="Hall N."/>
            <person name="Watson M."/>
            <person name="Adriaenssens E.M."/>
            <person name="Foster-Nyarko E."/>
            <person name="Jarju S."/>
            <person name="Secka A."/>
            <person name="Antonio M."/>
            <person name="Oren A."/>
            <person name="Chaudhuri R.R."/>
            <person name="La Ragione R."/>
            <person name="Hildebrand F."/>
            <person name="Pallen M.J."/>
        </authorList>
    </citation>
    <scope>NUCLEOTIDE SEQUENCE</scope>
    <source>
        <strain evidence="3">ChiHcec3-11533</strain>
    </source>
</reference>
<feature type="domain" description="Peptidoglycan binding-like" evidence="2">
    <location>
        <begin position="105"/>
        <end position="160"/>
    </location>
</feature>
<evidence type="ECO:0000259" key="2">
    <source>
        <dbReference type="Pfam" id="PF01471"/>
    </source>
</evidence>
<dbReference type="Pfam" id="PF01471">
    <property type="entry name" value="PG_binding_1"/>
    <property type="match status" value="4"/>
</dbReference>
<feature type="domain" description="Peptidoglycan binding-like" evidence="2">
    <location>
        <begin position="257"/>
        <end position="313"/>
    </location>
</feature>
<organism evidence="3 4">
    <name type="scientific">Candidatus Pullichristensenella excrementigallinarum</name>
    <dbReference type="NCBI Taxonomy" id="2840907"/>
    <lineage>
        <taxon>Bacteria</taxon>
        <taxon>Bacillati</taxon>
        <taxon>Bacillota</taxon>
        <taxon>Clostridia</taxon>
        <taxon>Candidatus Pullichristensenella</taxon>
    </lineage>
</organism>
<accession>A0A9D1ICE0</accession>
<name>A0A9D1ICE0_9FIRM</name>
<feature type="domain" description="Peptidoglycan binding-like" evidence="2">
    <location>
        <begin position="182"/>
        <end position="238"/>
    </location>
</feature>
<evidence type="ECO:0000313" key="3">
    <source>
        <dbReference type="EMBL" id="HIU34835.1"/>
    </source>
</evidence>
<comment type="caution">
    <text evidence="3">The sequence shown here is derived from an EMBL/GenBank/DDBJ whole genome shotgun (WGS) entry which is preliminary data.</text>
</comment>
<protein>
    <submittedName>
        <fullName evidence="3">Peptidoglycan-binding protein</fullName>
    </submittedName>
</protein>
<dbReference type="EMBL" id="DVMU01000206">
    <property type="protein sequence ID" value="HIU34835.1"/>
    <property type="molecule type" value="Genomic_DNA"/>
</dbReference>
<dbReference type="SUPFAM" id="SSF47090">
    <property type="entry name" value="PGBD-like"/>
    <property type="match status" value="4"/>
</dbReference>
<dbReference type="InterPro" id="IPR036365">
    <property type="entry name" value="PGBD-like_sf"/>
</dbReference>
<evidence type="ECO:0000313" key="4">
    <source>
        <dbReference type="Proteomes" id="UP000824072"/>
    </source>
</evidence>
<dbReference type="Proteomes" id="UP000824072">
    <property type="component" value="Unassembled WGS sequence"/>
</dbReference>
<feature type="domain" description="Peptidoglycan binding-like" evidence="2">
    <location>
        <begin position="24"/>
        <end position="75"/>
    </location>
</feature>
<dbReference type="Gene3D" id="1.10.101.10">
    <property type="entry name" value="PGBD-like superfamily/PGBD"/>
    <property type="match status" value="3"/>
</dbReference>
<keyword evidence="1" id="KW-0732">Signal</keyword>
<sequence>MIKKMGKKILLVLLSLLLAALPGQGEETQTVQSRLTELGFLSPNNEDVAVAIENFQVANGLELTGGMDQATSDILFGEAAVSQKSFLQALAERYSSQKLSMNSMGEDVEKLQKALGELGYEIGVSDGVYGEATALAVQRFQTANGLYPTGEADAGVLYRLYEGEPVGWEEFLSRQFAKKGDSGQNVRTLQRRLRAIGYFDGECTASFGERTLRAVELFQRDNQLETTGEADQATLTLLFSASPEATKAENVLRLGDTGQQIRVVQTALTELGFYTGTINGNFDERTVTAVILFQIADGLEPDGTVDEALLQEMQAEDAPQIGESVEALENSLAGIGKNDLETVALAAEEMLGKAFAQQGDELFPGFAFVQYVYAVSGMAIYSPGQIMETESLLLSSSAQVRAGEIVAVERAEQSGTRMYFGVGLGEGKIAYVSADTGYVVSQDMAQMDFTGIYAWDFSNGS</sequence>
<dbReference type="AlphaFoldDB" id="A0A9D1ICE0"/>
<feature type="signal peptide" evidence="1">
    <location>
        <begin position="1"/>
        <end position="25"/>
    </location>
</feature>
<dbReference type="InterPro" id="IPR036366">
    <property type="entry name" value="PGBDSf"/>
</dbReference>
<dbReference type="InterPro" id="IPR002477">
    <property type="entry name" value="Peptidoglycan-bd-like"/>
</dbReference>
<reference evidence="3" key="1">
    <citation type="submission" date="2020-10" db="EMBL/GenBank/DDBJ databases">
        <authorList>
            <person name="Gilroy R."/>
        </authorList>
    </citation>
    <scope>NUCLEOTIDE SEQUENCE</scope>
    <source>
        <strain evidence="3">ChiHcec3-11533</strain>
    </source>
</reference>
<proteinExistence type="predicted"/>